<dbReference type="GO" id="GO:0016226">
    <property type="term" value="P:iron-sulfur cluster assembly"/>
    <property type="evidence" value="ECO:0007669"/>
    <property type="project" value="InterPro"/>
</dbReference>
<proteinExistence type="inferred from homology"/>
<dbReference type="CDD" id="cd20264">
    <property type="entry name" value="Complex1_LYR_LYRM4"/>
    <property type="match status" value="1"/>
</dbReference>
<keyword evidence="4" id="KW-1185">Reference proteome</keyword>
<evidence type="ECO:0000259" key="2">
    <source>
        <dbReference type="Pfam" id="PF05347"/>
    </source>
</evidence>
<dbReference type="Pfam" id="PF05347">
    <property type="entry name" value="Complex1_LYR"/>
    <property type="match status" value="1"/>
</dbReference>
<dbReference type="RefSeq" id="XP_004996732.1">
    <property type="nucleotide sequence ID" value="XM_004996675.1"/>
</dbReference>
<dbReference type="InterPro" id="IPR051522">
    <property type="entry name" value="ISC_assembly_LYR"/>
</dbReference>
<evidence type="ECO:0000313" key="4">
    <source>
        <dbReference type="Proteomes" id="UP000007799"/>
    </source>
</evidence>
<dbReference type="GO" id="GO:0005739">
    <property type="term" value="C:mitochondrion"/>
    <property type="evidence" value="ECO:0007669"/>
    <property type="project" value="TreeGrafter"/>
</dbReference>
<dbReference type="STRING" id="946362.F2U1M6"/>
<dbReference type="AlphaFoldDB" id="F2U1M6"/>
<organism evidence="3 4">
    <name type="scientific">Salpingoeca rosetta (strain ATCC 50818 / BSB-021)</name>
    <dbReference type="NCBI Taxonomy" id="946362"/>
    <lineage>
        <taxon>Eukaryota</taxon>
        <taxon>Choanoflagellata</taxon>
        <taxon>Craspedida</taxon>
        <taxon>Salpingoecidae</taxon>
        <taxon>Salpingoeca</taxon>
    </lineage>
</organism>
<dbReference type="OMA" id="YTTDKLV"/>
<dbReference type="PANTHER" id="PTHR13166">
    <property type="entry name" value="PROTEIN C6ORF149"/>
    <property type="match status" value="1"/>
</dbReference>
<sequence length="81" mass="9430">MRSQALSLYRRMLREAQGFVSYNVRSYAVRRVREGFRQAKGEADPAVLENMFSKAKEDLEMLKRQRVVYQLYAHPSGSMLG</sequence>
<dbReference type="OrthoDB" id="275715at2759"/>
<dbReference type="FunCoup" id="F2U1M6">
    <property type="interactions" value="1451"/>
</dbReference>
<dbReference type="Proteomes" id="UP000007799">
    <property type="component" value="Unassembled WGS sequence"/>
</dbReference>
<reference evidence="3" key="1">
    <citation type="submission" date="2009-08" db="EMBL/GenBank/DDBJ databases">
        <title>Annotation of Salpingoeca rosetta.</title>
        <authorList>
            <consortium name="The Broad Institute Genome Sequencing Platform"/>
            <person name="Russ C."/>
            <person name="Cuomo C."/>
            <person name="Burger G."/>
            <person name="Gray M.W."/>
            <person name="Holland P.W.H."/>
            <person name="King N."/>
            <person name="Lang F.B.F."/>
            <person name="Roger A.J."/>
            <person name="Ruiz-Trillo I."/>
            <person name="Young S.K."/>
            <person name="Zeng Q."/>
            <person name="Gargeya S."/>
            <person name="Alvarado L."/>
            <person name="Berlin A."/>
            <person name="Chapman S.B."/>
            <person name="Chen Z."/>
            <person name="Freedman E."/>
            <person name="Gellesch M."/>
            <person name="Goldberg J."/>
            <person name="Griggs A."/>
            <person name="Gujja S."/>
            <person name="Heilman E."/>
            <person name="Heiman D."/>
            <person name="Howarth C."/>
            <person name="Mehta T."/>
            <person name="Neiman D."/>
            <person name="Pearson M."/>
            <person name="Roberts A."/>
            <person name="Saif S."/>
            <person name="Shea T."/>
            <person name="Shenoy N."/>
            <person name="Sisk P."/>
            <person name="Stolte C."/>
            <person name="Sykes S."/>
            <person name="White J."/>
            <person name="Yandava C."/>
            <person name="Haas B."/>
            <person name="Nusbaum C."/>
            <person name="Birren B."/>
        </authorList>
    </citation>
    <scope>NUCLEOTIDE SEQUENCE</scope>
    <source>
        <strain evidence="3">ATCC 50818</strain>
    </source>
</reference>
<dbReference type="GeneID" id="16077325"/>
<dbReference type="GO" id="GO:1990221">
    <property type="term" value="C:L-cysteine desulfurase complex"/>
    <property type="evidence" value="ECO:0007669"/>
    <property type="project" value="TreeGrafter"/>
</dbReference>
<gene>
    <name evidence="3" type="ORF">PTSG_02247</name>
</gene>
<dbReference type="PANTHER" id="PTHR13166:SF7">
    <property type="entry name" value="LYR MOTIF-CONTAINING PROTEIN 4"/>
    <property type="match status" value="1"/>
</dbReference>
<evidence type="ECO:0000313" key="3">
    <source>
        <dbReference type="EMBL" id="EGD81528.1"/>
    </source>
</evidence>
<dbReference type="KEGG" id="sre:PTSG_02247"/>
<name>F2U1M6_SALR5</name>
<dbReference type="InterPro" id="IPR045297">
    <property type="entry name" value="Complex1_LYR_LYRM4"/>
</dbReference>
<evidence type="ECO:0000256" key="1">
    <source>
        <dbReference type="ARBA" id="ARBA00009508"/>
    </source>
</evidence>
<feature type="domain" description="Complex 1 LYR protein" evidence="2">
    <location>
        <begin position="4"/>
        <end position="61"/>
    </location>
</feature>
<protein>
    <recommendedName>
        <fullName evidence="2">Complex 1 LYR protein domain-containing protein</fullName>
    </recommendedName>
</protein>
<dbReference type="eggNOG" id="KOG3801">
    <property type="taxonomic scope" value="Eukaryota"/>
</dbReference>
<dbReference type="InParanoid" id="F2U1M6"/>
<dbReference type="InterPro" id="IPR008011">
    <property type="entry name" value="Complex1_LYR_dom"/>
</dbReference>
<comment type="similarity">
    <text evidence="1">Belongs to the complex I LYR family.</text>
</comment>
<accession>F2U1M6</accession>
<dbReference type="EMBL" id="GL832959">
    <property type="protein sequence ID" value="EGD81528.1"/>
    <property type="molecule type" value="Genomic_DNA"/>
</dbReference>